<keyword evidence="2" id="KW-1185">Reference proteome</keyword>
<dbReference type="EMBL" id="CM034392">
    <property type="protein sequence ID" value="KAJ0180352.1"/>
    <property type="molecule type" value="Genomic_DNA"/>
</dbReference>
<reference evidence="1 2" key="1">
    <citation type="journal article" date="2021" name="Front. Genet.">
        <title>Chromosome-Level Genome Assembly Reveals Significant Gene Expansion in the Toll and IMD Signaling Pathways of Dendrolimus kikuchii.</title>
        <authorList>
            <person name="Zhou J."/>
            <person name="Wu P."/>
            <person name="Xiong Z."/>
            <person name="Liu N."/>
            <person name="Zhao N."/>
            <person name="Ji M."/>
            <person name="Qiu Y."/>
            <person name="Yang B."/>
        </authorList>
    </citation>
    <scope>NUCLEOTIDE SEQUENCE [LARGE SCALE GENOMIC DNA]</scope>
    <source>
        <strain evidence="1">Ann1</strain>
    </source>
</reference>
<evidence type="ECO:0000313" key="2">
    <source>
        <dbReference type="Proteomes" id="UP000824533"/>
    </source>
</evidence>
<protein>
    <submittedName>
        <fullName evidence="1">Uncharacterized protein</fullName>
    </submittedName>
</protein>
<organism evidence="1 2">
    <name type="scientific">Dendrolimus kikuchii</name>
    <dbReference type="NCBI Taxonomy" id="765133"/>
    <lineage>
        <taxon>Eukaryota</taxon>
        <taxon>Metazoa</taxon>
        <taxon>Ecdysozoa</taxon>
        <taxon>Arthropoda</taxon>
        <taxon>Hexapoda</taxon>
        <taxon>Insecta</taxon>
        <taxon>Pterygota</taxon>
        <taxon>Neoptera</taxon>
        <taxon>Endopterygota</taxon>
        <taxon>Lepidoptera</taxon>
        <taxon>Glossata</taxon>
        <taxon>Ditrysia</taxon>
        <taxon>Bombycoidea</taxon>
        <taxon>Lasiocampidae</taxon>
        <taxon>Dendrolimus</taxon>
    </lineage>
</organism>
<sequence length="271" mass="29961">MIYEWKDKVVLITGAATGIGAEIVKIIVGEGTRYVAVLDIAEGPGIDLQNELNAKYGEDKVKFYKCDVTDEDLLLGYFDEIHAKYGLEVVINNAGIMNDSYKTYKKQIEINVTALVTGTLKAMDLMRKDKGGKGGTIINISSIVALHQSPLLPIYFATKSAVLQFSNCIGLDDFYSRTDVRVLTICYGATDTPLLDLKNLATFDEHLQSILPERLQVYPFQLKENAAQGLVDAFKVGESGSTWLSTTNRPVKDITTTVKKAYELLTNLVFE</sequence>
<name>A0ACC1DAC2_9NEOP</name>
<gene>
    <name evidence="1" type="ORF">K1T71_003756</name>
</gene>
<dbReference type="Proteomes" id="UP000824533">
    <property type="component" value="Linkage Group LG06"/>
</dbReference>
<proteinExistence type="predicted"/>
<comment type="caution">
    <text evidence="1">The sequence shown here is derived from an EMBL/GenBank/DDBJ whole genome shotgun (WGS) entry which is preliminary data.</text>
</comment>
<evidence type="ECO:0000313" key="1">
    <source>
        <dbReference type="EMBL" id="KAJ0180352.1"/>
    </source>
</evidence>
<accession>A0ACC1DAC2</accession>